<name>A0A0P6VU93_9HYPH</name>
<reference evidence="1 2" key="2">
    <citation type="submission" date="2015-10" db="EMBL/GenBank/DDBJ databases">
        <title>Draft Genome Sequence of Prosthecomicrobium hirschii ATCC 27832.</title>
        <authorList>
            <person name="Daniel J."/>
            <person name="Givan S.A."/>
            <person name="Brun Y.V."/>
            <person name="Brown P.J."/>
        </authorList>
    </citation>
    <scope>NUCLEOTIDE SEQUENCE [LARGE SCALE GENOMIC DNA]</scope>
    <source>
        <strain evidence="1 2">16</strain>
    </source>
</reference>
<organism evidence="1 2">
    <name type="scientific">Prosthecodimorpha hirschii</name>
    <dbReference type="NCBI Taxonomy" id="665126"/>
    <lineage>
        <taxon>Bacteria</taxon>
        <taxon>Pseudomonadati</taxon>
        <taxon>Pseudomonadota</taxon>
        <taxon>Alphaproteobacteria</taxon>
        <taxon>Hyphomicrobiales</taxon>
        <taxon>Ancalomicrobiaceae</taxon>
        <taxon>Prosthecodimorpha</taxon>
    </lineage>
</organism>
<sequence length="185" mass="19770">MALKLLRTIRLDPSDTFVFDRAAEPGEWAVPGGFRFFDVDPEQLTGKARQVFRAGFLGLSSFGASTLAVVVEATGAEREAAVGALAAHLVAAHGAPSLAVATTAAEDEIAFAASLADQPDGTIVALHRTVEDGALRERFRTLRPGTRPDRDFSKGGFRAFEFLEVVGEEGPDETLDITAWGREQP</sequence>
<proteinExistence type="predicted"/>
<keyword evidence="2" id="KW-1185">Reference proteome</keyword>
<protein>
    <submittedName>
        <fullName evidence="1">Uncharacterized protein</fullName>
    </submittedName>
</protein>
<dbReference type="InterPro" id="IPR045442">
    <property type="entry name" value="DUF6505"/>
</dbReference>
<dbReference type="RefSeq" id="WP_054360740.1">
    <property type="nucleotide sequence ID" value="NZ_LJYW01000001.1"/>
</dbReference>
<accession>A0A0P6VU93</accession>
<dbReference type="STRING" id="665126.ABB55_22045"/>
<dbReference type="EMBL" id="LJYW01000001">
    <property type="protein sequence ID" value="KPL54573.1"/>
    <property type="molecule type" value="Genomic_DNA"/>
</dbReference>
<dbReference type="Proteomes" id="UP000048984">
    <property type="component" value="Unassembled WGS sequence"/>
</dbReference>
<dbReference type="AlphaFoldDB" id="A0A0P6VU93"/>
<comment type="caution">
    <text evidence="1">The sequence shown here is derived from an EMBL/GenBank/DDBJ whole genome shotgun (WGS) entry which is preliminary data.</text>
</comment>
<evidence type="ECO:0000313" key="2">
    <source>
        <dbReference type="Proteomes" id="UP000048984"/>
    </source>
</evidence>
<evidence type="ECO:0000313" key="1">
    <source>
        <dbReference type="EMBL" id="KPL54573.1"/>
    </source>
</evidence>
<gene>
    <name evidence="1" type="ORF">ABB55_22045</name>
</gene>
<reference evidence="1 2" key="1">
    <citation type="submission" date="2015-09" db="EMBL/GenBank/DDBJ databases">
        <authorList>
            <person name="Jackson K.R."/>
            <person name="Lunt B.L."/>
            <person name="Fisher J.N.B."/>
            <person name="Gardner A.V."/>
            <person name="Bailey M.E."/>
            <person name="Deus L.M."/>
            <person name="Earl A.S."/>
            <person name="Gibby P.D."/>
            <person name="Hartmann K.A."/>
            <person name="Liu J.E."/>
            <person name="Manci A.M."/>
            <person name="Nielsen D.A."/>
            <person name="Solomon M.B."/>
            <person name="Breakwell D.P."/>
            <person name="Burnett S.H."/>
            <person name="Grose J.H."/>
        </authorList>
    </citation>
    <scope>NUCLEOTIDE SEQUENCE [LARGE SCALE GENOMIC DNA]</scope>
    <source>
        <strain evidence="1 2">16</strain>
    </source>
</reference>
<dbReference type="Pfam" id="PF20115">
    <property type="entry name" value="DUF6505"/>
    <property type="match status" value="1"/>
</dbReference>